<keyword evidence="2" id="KW-0732">Signal</keyword>
<dbReference type="Gene3D" id="2.40.50.100">
    <property type="match status" value="1"/>
</dbReference>
<dbReference type="InterPro" id="IPR006143">
    <property type="entry name" value="RND_pump_MFP"/>
</dbReference>
<sequence length="375" mass="40250">MKFEPRSVKYSAALVMAALFLNACSPSPEEEATKATESTTAAEPAAPGKASLSVELAVVEEKAVPLQMSVNGSLAAWQEAVIGSQLNGVRIDSLRAEVGDVVKKGQTLALFDQETVKADLAQARAGVAEAQALYEQAKLNADMIRGITEQGAVSAQERNQVIAAEKSAQARLMSAKALQTQQEIRLRNTTVSAPDNGVISARTATLGAVPNPGQELFRLVRQQRLEWQAEVTAAEMARIREGMTVNVFSDSAALKGTVRTISPVINAQSRVGMVYVDVKDAYSQGLKPGMYLRGEFDLGEQSAVVIPQTSIVERDGFTYAFTLDEKTSQVQRIKLKVNKAQGEFIEVLDGLKPGQKVVKSGVAFLAHGDFVKVVQ</sequence>
<dbReference type="InterPro" id="IPR058792">
    <property type="entry name" value="Beta-barrel_RND_2"/>
</dbReference>
<evidence type="ECO:0000256" key="1">
    <source>
        <dbReference type="ARBA" id="ARBA00009477"/>
    </source>
</evidence>
<feature type="domain" description="Multidrug resistance protein MdtA-like C-terminal permuted SH3" evidence="4">
    <location>
        <begin position="303"/>
        <end position="362"/>
    </location>
</feature>
<gene>
    <name evidence="5" type="ORF">RGQ30_22340</name>
</gene>
<accession>A0AA86J0E6</accession>
<dbReference type="NCBIfam" id="TIGR01730">
    <property type="entry name" value="RND_mfp"/>
    <property type="match status" value="1"/>
</dbReference>
<feature type="domain" description="CusB-like beta-barrel" evidence="3">
    <location>
        <begin position="228"/>
        <end position="295"/>
    </location>
</feature>
<comment type="similarity">
    <text evidence="1">Belongs to the membrane fusion protein (MFP) (TC 8.A.1) family.</text>
</comment>
<dbReference type="Pfam" id="PF25967">
    <property type="entry name" value="RND-MFP_C"/>
    <property type="match status" value="1"/>
</dbReference>
<proteinExistence type="inferred from homology"/>
<evidence type="ECO:0000313" key="5">
    <source>
        <dbReference type="EMBL" id="BET26733.1"/>
    </source>
</evidence>
<dbReference type="AlphaFoldDB" id="A0AA86J0E6"/>
<dbReference type="PANTHER" id="PTHR30469:SF15">
    <property type="entry name" value="HLYD FAMILY OF SECRETION PROTEINS"/>
    <property type="match status" value="1"/>
</dbReference>
<organism evidence="5 6">
    <name type="scientific">Limnobacter thiooxidans</name>
    <dbReference type="NCBI Taxonomy" id="131080"/>
    <lineage>
        <taxon>Bacteria</taxon>
        <taxon>Pseudomonadati</taxon>
        <taxon>Pseudomonadota</taxon>
        <taxon>Betaproteobacteria</taxon>
        <taxon>Burkholderiales</taxon>
        <taxon>Burkholderiaceae</taxon>
        <taxon>Limnobacter</taxon>
    </lineage>
</organism>
<evidence type="ECO:0000259" key="3">
    <source>
        <dbReference type="Pfam" id="PF25954"/>
    </source>
</evidence>
<evidence type="ECO:0000259" key="4">
    <source>
        <dbReference type="Pfam" id="PF25967"/>
    </source>
</evidence>
<evidence type="ECO:0000256" key="2">
    <source>
        <dbReference type="SAM" id="SignalP"/>
    </source>
</evidence>
<dbReference type="RefSeq" id="WP_130555819.1">
    <property type="nucleotide sequence ID" value="NZ_AP028947.1"/>
</dbReference>
<dbReference type="KEGG" id="lto:RGQ30_22340"/>
<name>A0AA86J0E6_9BURK</name>
<dbReference type="PANTHER" id="PTHR30469">
    <property type="entry name" value="MULTIDRUG RESISTANCE PROTEIN MDTA"/>
    <property type="match status" value="1"/>
</dbReference>
<feature type="chain" id="PRO_5041656558" evidence="2">
    <location>
        <begin position="24"/>
        <end position="375"/>
    </location>
</feature>
<evidence type="ECO:0000313" key="6">
    <source>
        <dbReference type="Proteomes" id="UP001329151"/>
    </source>
</evidence>
<dbReference type="Proteomes" id="UP001329151">
    <property type="component" value="Chromosome"/>
</dbReference>
<dbReference type="Pfam" id="PF25954">
    <property type="entry name" value="Beta-barrel_RND_2"/>
    <property type="match status" value="1"/>
</dbReference>
<dbReference type="EMBL" id="AP028947">
    <property type="protein sequence ID" value="BET26733.1"/>
    <property type="molecule type" value="Genomic_DNA"/>
</dbReference>
<dbReference type="Gene3D" id="2.40.30.170">
    <property type="match status" value="1"/>
</dbReference>
<protein>
    <submittedName>
        <fullName evidence="5">Efflux RND transporter periplasmic adaptor subunit</fullName>
    </submittedName>
</protein>
<dbReference type="SUPFAM" id="SSF111369">
    <property type="entry name" value="HlyD-like secretion proteins"/>
    <property type="match status" value="1"/>
</dbReference>
<dbReference type="Gene3D" id="1.10.287.470">
    <property type="entry name" value="Helix hairpin bin"/>
    <property type="match status" value="1"/>
</dbReference>
<dbReference type="GO" id="GO:1990281">
    <property type="term" value="C:efflux pump complex"/>
    <property type="evidence" value="ECO:0007669"/>
    <property type="project" value="TreeGrafter"/>
</dbReference>
<keyword evidence="6" id="KW-1185">Reference proteome</keyword>
<dbReference type="GO" id="GO:0015562">
    <property type="term" value="F:efflux transmembrane transporter activity"/>
    <property type="evidence" value="ECO:0007669"/>
    <property type="project" value="TreeGrafter"/>
</dbReference>
<dbReference type="Gene3D" id="2.40.420.20">
    <property type="match status" value="1"/>
</dbReference>
<reference evidence="5 6" key="1">
    <citation type="submission" date="2023-10" db="EMBL/GenBank/DDBJ databases">
        <title>Complete Genome Sequence of Limnobacter thiooxidans CS-K2T, Isolated from freshwater lake sediments in Bavaria, Germany.</title>
        <authorList>
            <person name="Naruki M."/>
            <person name="Watanabe A."/>
            <person name="Warashina T."/>
            <person name="Morita T."/>
            <person name="Arakawa K."/>
        </authorList>
    </citation>
    <scope>NUCLEOTIDE SEQUENCE [LARGE SCALE GENOMIC DNA]</scope>
    <source>
        <strain evidence="5 6">CS-K2</strain>
    </source>
</reference>
<dbReference type="InterPro" id="IPR058627">
    <property type="entry name" value="MdtA-like_C"/>
</dbReference>
<feature type="signal peptide" evidence="2">
    <location>
        <begin position="1"/>
        <end position="23"/>
    </location>
</feature>